<name>A0A4Y9XK46_9AGAM</name>
<dbReference type="Proteomes" id="UP000298327">
    <property type="component" value="Unassembled WGS sequence"/>
</dbReference>
<feature type="non-terminal residue" evidence="1">
    <location>
        <position position="1"/>
    </location>
</feature>
<gene>
    <name evidence="1" type="ORF">EVG20_g11579</name>
</gene>
<evidence type="ECO:0000313" key="1">
    <source>
        <dbReference type="EMBL" id="TFY50336.1"/>
    </source>
</evidence>
<reference evidence="1 2" key="1">
    <citation type="submission" date="2019-02" db="EMBL/GenBank/DDBJ databases">
        <title>Genome sequencing of the rare red list fungi Dentipellis fragilis.</title>
        <authorList>
            <person name="Buettner E."/>
            <person name="Kellner H."/>
        </authorList>
    </citation>
    <scope>NUCLEOTIDE SEQUENCE [LARGE SCALE GENOMIC DNA]</scope>
    <source>
        <strain evidence="1 2">DSM 105465</strain>
    </source>
</reference>
<sequence>GIGQVEALRTDFLINSVPLDPAHQRLSEVFRESICRYYTNPMAPAVHSFGVTPEAQQGFRDEMGTADWRLHFTMLLTWTRKAPDA</sequence>
<protein>
    <submittedName>
        <fullName evidence="1">Uncharacterized protein</fullName>
    </submittedName>
</protein>
<proteinExistence type="predicted"/>
<keyword evidence="2" id="KW-1185">Reference proteome</keyword>
<comment type="caution">
    <text evidence="1">The sequence shown here is derived from an EMBL/GenBank/DDBJ whole genome shotgun (WGS) entry which is preliminary data.</text>
</comment>
<accession>A0A4Y9XK46</accession>
<dbReference type="AlphaFoldDB" id="A0A4Y9XK46"/>
<organism evidence="1 2">
    <name type="scientific">Dentipellis fragilis</name>
    <dbReference type="NCBI Taxonomy" id="205917"/>
    <lineage>
        <taxon>Eukaryota</taxon>
        <taxon>Fungi</taxon>
        <taxon>Dikarya</taxon>
        <taxon>Basidiomycota</taxon>
        <taxon>Agaricomycotina</taxon>
        <taxon>Agaricomycetes</taxon>
        <taxon>Russulales</taxon>
        <taxon>Hericiaceae</taxon>
        <taxon>Dentipellis</taxon>
    </lineage>
</organism>
<evidence type="ECO:0000313" key="2">
    <source>
        <dbReference type="Proteomes" id="UP000298327"/>
    </source>
</evidence>
<dbReference type="OrthoDB" id="506498at2759"/>
<dbReference type="EMBL" id="SEOQ01001879">
    <property type="protein sequence ID" value="TFY50336.1"/>
    <property type="molecule type" value="Genomic_DNA"/>
</dbReference>